<feature type="transmembrane region" description="Helical" evidence="10">
    <location>
        <begin position="103"/>
        <end position="121"/>
    </location>
</feature>
<dbReference type="GO" id="GO:0015297">
    <property type="term" value="F:antiporter activity"/>
    <property type="evidence" value="ECO:0007669"/>
    <property type="project" value="UniProtKB-KW"/>
</dbReference>
<dbReference type="GO" id="GO:0005459">
    <property type="term" value="F:UDP-galactose transmembrane transporter activity"/>
    <property type="evidence" value="ECO:0007669"/>
    <property type="project" value="TreeGrafter"/>
</dbReference>
<feature type="region of interest" description="Disordered" evidence="9">
    <location>
        <begin position="1"/>
        <end position="20"/>
    </location>
</feature>
<dbReference type="Gramene" id="TRITD7Bv1G146490.1">
    <property type="protein sequence ID" value="TRITD7Bv1G146490.1"/>
    <property type="gene ID" value="TRITD7Bv1G146490"/>
</dbReference>
<keyword evidence="6" id="KW-0256">Endoplasmic reticulum</keyword>
<evidence type="ECO:0000256" key="4">
    <source>
        <dbReference type="ARBA" id="ARBA00022449"/>
    </source>
</evidence>
<dbReference type="GO" id="GO:0000139">
    <property type="term" value="C:Golgi membrane"/>
    <property type="evidence" value="ECO:0007669"/>
    <property type="project" value="TreeGrafter"/>
</dbReference>
<protein>
    <recommendedName>
        <fullName evidence="13">UDP-galactose/UDP-glucose transporter 3</fullName>
    </recommendedName>
</protein>
<evidence type="ECO:0000313" key="11">
    <source>
        <dbReference type="EMBL" id="VAI89489.1"/>
    </source>
</evidence>
<feature type="transmembrane region" description="Helical" evidence="10">
    <location>
        <begin position="157"/>
        <end position="176"/>
    </location>
</feature>
<keyword evidence="8 10" id="KW-0472">Membrane</keyword>
<feature type="compositionally biased region" description="Gly residues" evidence="9">
    <location>
        <begin position="9"/>
        <end position="20"/>
    </location>
</feature>
<keyword evidence="12" id="KW-1185">Reference proteome</keyword>
<keyword evidence="4" id="KW-0050">Antiport</keyword>
<dbReference type="Proteomes" id="UP000324705">
    <property type="component" value="Chromosome 7B"/>
</dbReference>
<evidence type="ECO:0000256" key="10">
    <source>
        <dbReference type="SAM" id="Phobius"/>
    </source>
</evidence>
<evidence type="ECO:0000256" key="6">
    <source>
        <dbReference type="ARBA" id="ARBA00022824"/>
    </source>
</evidence>
<sequence>MVSARKGQGRGGGVRGPPRVDGGGSLASRVAVLAFCVGGIWSSYITQGILQETLSTKRFGPEERRFDHLAFLNFAQNVVCFVWSFIMIKLWSGGSSPAGRAPLLKYWGVSITNTIGPTMGIEALKYISYPAQVLAKSSKMIPVMLMGTILYGVKYTLPEYFCTFLVAGGVSSFALLKVRNSLFSHFNQQTSNELCMPLMMLLKPLKLFV</sequence>
<dbReference type="InterPro" id="IPR013657">
    <property type="entry name" value="SCL35B1-4/HUT1"/>
</dbReference>
<evidence type="ECO:0000256" key="7">
    <source>
        <dbReference type="ARBA" id="ARBA00022989"/>
    </source>
</evidence>
<dbReference type="PANTHER" id="PTHR10778:SF10">
    <property type="entry name" value="SOLUTE CARRIER FAMILY 35 MEMBER B1"/>
    <property type="match status" value="1"/>
</dbReference>
<organism evidence="11 12">
    <name type="scientific">Triticum turgidum subsp. durum</name>
    <name type="common">Durum wheat</name>
    <name type="synonym">Triticum durum</name>
    <dbReference type="NCBI Taxonomy" id="4567"/>
    <lineage>
        <taxon>Eukaryota</taxon>
        <taxon>Viridiplantae</taxon>
        <taxon>Streptophyta</taxon>
        <taxon>Embryophyta</taxon>
        <taxon>Tracheophyta</taxon>
        <taxon>Spermatophyta</taxon>
        <taxon>Magnoliopsida</taxon>
        <taxon>Liliopsida</taxon>
        <taxon>Poales</taxon>
        <taxon>Poaceae</taxon>
        <taxon>BOP clade</taxon>
        <taxon>Pooideae</taxon>
        <taxon>Triticodae</taxon>
        <taxon>Triticeae</taxon>
        <taxon>Triticinae</taxon>
        <taxon>Triticum</taxon>
    </lineage>
</organism>
<dbReference type="PANTHER" id="PTHR10778">
    <property type="entry name" value="SOLUTE CARRIER FAMILY 35 MEMBER B"/>
    <property type="match status" value="1"/>
</dbReference>
<dbReference type="EMBL" id="LT934124">
    <property type="protein sequence ID" value="VAI89489.1"/>
    <property type="molecule type" value="Genomic_DNA"/>
</dbReference>
<comment type="similarity">
    <text evidence="2">Belongs to the nucleotide-sugar transporter family. UDP-galactose:UMP antiporter (TC 2.A.7.11) subfamily.</text>
</comment>
<evidence type="ECO:0000256" key="3">
    <source>
        <dbReference type="ARBA" id="ARBA00022448"/>
    </source>
</evidence>
<keyword evidence="3" id="KW-0813">Transport</keyword>
<evidence type="ECO:0000313" key="12">
    <source>
        <dbReference type="Proteomes" id="UP000324705"/>
    </source>
</evidence>
<dbReference type="GO" id="GO:0005789">
    <property type="term" value="C:endoplasmic reticulum membrane"/>
    <property type="evidence" value="ECO:0007669"/>
    <property type="project" value="UniProtKB-SubCell"/>
</dbReference>
<keyword evidence="5 10" id="KW-0812">Transmembrane</keyword>
<dbReference type="Pfam" id="PF08449">
    <property type="entry name" value="UAA"/>
    <property type="match status" value="1"/>
</dbReference>
<evidence type="ECO:0008006" key="13">
    <source>
        <dbReference type="Google" id="ProtNLM"/>
    </source>
</evidence>
<evidence type="ECO:0000256" key="5">
    <source>
        <dbReference type="ARBA" id="ARBA00022692"/>
    </source>
</evidence>
<feature type="transmembrane region" description="Helical" evidence="10">
    <location>
        <begin position="71"/>
        <end position="91"/>
    </location>
</feature>
<evidence type="ECO:0000256" key="2">
    <source>
        <dbReference type="ARBA" id="ARBA00008349"/>
    </source>
</evidence>
<evidence type="ECO:0000256" key="8">
    <source>
        <dbReference type="ARBA" id="ARBA00023136"/>
    </source>
</evidence>
<dbReference type="OMA" id="TEYAWIS"/>
<gene>
    <name evidence="11" type="ORF">TRITD_7Bv1G146490</name>
</gene>
<comment type="subcellular location">
    <subcellularLocation>
        <location evidence="1">Endoplasmic reticulum membrane</location>
        <topology evidence="1">Multi-pass membrane protein</topology>
    </subcellularLocation>
</comment>
<reference evidence="11 12" key="1">
    <citation type="submission" date="2017-09" db="EMBL/GenBank/DDBJ databases">
        <authorList>
            <consortium name="International Durum Wheat Genome Sequencing Consortium (IDWGSC)"/>
            <person name="Milanesi L."/>
        </authorList>
    </citation>
    <scope>NUCLEOTIDE SEQUENCE [LARGE SCALE GENOMIC DNA]</scope>
    <source>
        <strain evidence="12">cv. Svevo</strain>
    </source>
</reference>
<accession>A0A9R1A5E7</accession>
<dbReference type="GO" id="GO:0005460">
    <property type="term" value="F:UDP-glucose transmembrane transporter activity"/>
    <property type="evidence" value="ECO:0007669"/>
    <property type="project" value="TreeGrafter"/>
</dbReference>
<dbReference type="AlphaFoldDB" id="A0A9R1A5E7"/>
<proteinExistence type="inferred from homology"/>
<keyword evidence="7 10" id="KW-1133">Transmembrane helix</keyword>
<evidence type="ECO:0000256" key="9">
    <source>
        <dbReference type="SAM" id="MobiDB-lite"/>
    </source>
</evidence>
<name>A0A9R1A5E7_TRITD</name>
<evidence type="ECO:0000256" key="1">
    <source>
        <dbReference type="ARBA" id="ARBA00004477"/>
    </source>
</evidence>